<comment type="caution">
    <text evidence="3">The sequence shown here is derived from an EMBL/GenBank/DDBJ whole genome shotgun (WGS) entry which is preliminary data.</text>
</comment>
<organism evidence="3 4">
    <name type="scientific">Cupriavidus pampae</name>
    <dbReference type="NCBI Taxonomy" id="659251"/>
    <lineage>
        <taxon>Bacteria</taxon>
        <taxon>Pseudomonadati</taxon>
        <taxon>Pseudomonadota</taxon>
        <taxon>Betaproteobacteria</taxon>
        <taxon>Burkholderiales</taxon>
        <taxon>Burkholderiaceae</taxon>
        <taxon>Cupriavidus</taxon>
    </lineage>
</organism>
<dbReference type="SMART" id="SM01006">
    <property type="entry name" value="AlcB"/>
    <property type="match status" value="1"/>
</dbReference>
<reference evidence="3 4" key="1">
    <citation type="submission" date="2021-08" db="EMBL/GenBank/DDBJ databases">
        <authorList>
            <person name="Peeters C."/>
        </authorList>
    </citation>
    <scope>NUCLEOTIDE SEQUENCE [LARGE SCALE GENOMIC DNA]</scope>
    <source>
        <strain evidence="3 4">LMG 32289</strain>
    </source>
</reference>
<proteinExistence type="predicted"/>
<dbReference type="InterPro" id="IPR016181">
    <property type="entry name" value="Acyl_CoA_acyltransferase"/>
</dbReference>
<dbReference type="PANTHER" id="PTHR31438">
    <property type="entry name" value="LYSINE N-ACYLTRANSFERASE C17G9.06C-RELATED"/>
    <property type="match status" value="1"/>
</dbReference>
<dbReference type="Proteomes" id="UP000706525">
    <property type="component" value="Unassembled WGS sequence"/>
</dbReference>
<name>A0ABM8X2L0_9BURK</name>
<sequence>MPTDRWCASPCLHDAPPAPVRAALNPRFSIRPLCLDEDIATLHQWFVMDYARYWNMQHLSLAATRQFYADQHAAGHGCARIGTYDGQPAFIAEFYDPAHDAIGSHYAVHPGDIGMHFLVGPPVARIANFTRDILRHVMTFALYTLDAQRVIVEPDARNEKVHRLNHAVGFRYDRQILLPHKTAWLAFCTRSDFVRSLSGDVTHECTT</sequence>
<dbReference type="SUPFAM" id="SSF55729">
    <property type="entry name" value="Acyl-CoA N-acyltransferases (Nat)"/>
    <property type="match status" value="1"/>
</dbReference>
<feature type="domain" description="Acyltransferase MbtK/IucB-like conserved" evidence="2">
    <location>
        <begin position="31"/>
        <end position="78"/>
    </location>
</feature>
<protein>
    <recommendedName>
        <fullName evidence="2">Acyltransferase MbtK/IucB-like conserved domain-containing protein</fullName>
    </recommendedName>
</protein>
<dbReference type="InterPro" id="IPR019432">
    <property type="entry name" value="Acyltransferase_MbtK/IucB-like"/>
</dbReference>
<keyword evidence="4" id="KW-1185">Reference proteome</keyword>
<evidence type="ECO:0000313" key="3">
    <source>
        <dbReference type="EMBL" id="CAG9174137.1"/>
    </source>
</evidence>
<evidence type="ECO:0000256" key="1">
    <source>
        <dbReference type="ARBA" id="ARBA00004924"/>
    </source>
</evidence>
<gene>
    <name evidence="3" type="ORF">LMG32289_03060</name>
</gene>
<dbReference type="RefSeq" id="WP_223989606.1">
    <property type="nucleotide sequence ID" value="NZ_CAJZAG010000005.1"/>
</dbReference>
<accession>A0ABM8X2L0</accession>
<dbReference type="EMBL" id="CAJZAG010000005">
    <property type="protein sequence ID" value="CAG9174137.1"/>
    <property type="molecule type" value="Genomic_DNA"/>
</dbReference>
<dbReference type="PANTHER" id="PTHR31438:SF1">
    <property type="entry name" value="LYSINE N-ACYLTRANSFERASE C17G9.06C-RELATED"/>
    <property type="match status" value="1"/>
</dbReference>
<dbReference type="Pfam" id="PF13523">
    <property type="entry name" value="Acetyltransf_8"/>
    <property type="match status" value="1"/>
</dbReference>
<evidence type="ECO:0000259" key="2">
    <source>
        <dbReference type="SMART" id="SM01006"/>
    </source>
</evidence>
<comment type="pathway">
    <text evidence="1">Siderophore biosynthesis.</text>
</comment>
<evidence type="ECO:0000313" key="4">
    <source>
        <dbReference type="Proteomes" id="UP000706525"/>
    </source>
</evidence>
<dbReference type="Gene3D" id="3.40.630.30">
    <property type="match status" value="1"/>
</dbReference>